<dbReference type="SUPFAM" id="SSF63724">
    <property type="entry name" value="Cytolysin/lectin"/>
    <property type="match status" value="1"/>
</dbReference>
<dbReference type="OrthoDB" id="4791458at2759"/>
<protein>
    <submittedName>
        <fullName evidence="1">XCL-like lectin</fullName>
    </submittedName>
</protein>
<proteinExistence type="predicted"/>
<gene>
    <name evidence="1" type="ORF">MSAN_01894900</name>
</gene>
<keyword evidence="2" id="KW-1185">Reference proteome</keyword>
<dbReference type="AlphaFoldDB" id="A0A8H6XRK8"/>
<sequence length="144" mass="15706">MSYNITVSVFQTNPGVLFRLAEQTVWNFANGGTWDSVSGTYVLAMGGSGTSGSLRFVATSGESFVATFGVHNYLRWCDIVTDLTNEQTGMIINAQYYDSTQTARVAQREKQLTSYSIANSKGRKFAITYTVTSGNNLAAELIIN</sequence>
<accession>A0A8H6XRK8</accession>
<dbReference type="Gene3D" id="2.60.270.20">
    <property type="entry name" value="Cytolysin/lectin"/>
    <property type="match status" value="1"/>
</dbReference>
<dbReference type="EMBL" id="JACAZH010000020">
    <property type="protein sequence ID" value="KAF7345184.1"/>
    <property type="molecule type" value="Genomic_DNA"/>
</dbReference>
<dbReference type="InterPro" id="IPR015926">
    <property type="entry name" value="Cytolysin/lectin"/>
</dbReference>
<dbReference type="Proteomes" id="UP000623467">
    <property type="component" value="Unassembled WGS sequence"/>
</dbReference>
<organism evidence="1 2">
    <name type="scientific">Mycena sanguinolenta</name>
    <dbReference type="NCBI Taxonomy" id="230812"/>
    <lineage>
        <taxon>Eukaryota</taxon>
        <taxon>Fungi</taxon>
        <taxon>Dikarya</taxon>
        <taxon>Basidiomycota</taxon>
        <taxon>Agaricomycotina</taxon>
        <taxon>Agaricomycetes</taxon>
        <taxon>Agaricomycetidae</taxon>
        <taxon>Agaricales</taxon>
        <taxon>Marasmiineae</taxon>
        <taxon>Mycenaceae</taxon>
        <taxon>Mycena</taxon>
    </lineage>
</organism>
<evidence type="ECO:0000313" key="2">
    <source>
        <dbReference type="Proteomes" id="UP000623467"/>
    </source>
</evidence>
<dbReference type="InterPro" id="IPR009960">
    <property type="entry name" value="Fruit_body_lectin_fun"/>
</dbReference>
<evidence type="ECO:0000313" key="1">
    <source>
        <dbReference type="EMBL" id="KAF7345184.1"/>
    </source>
</evidence>
<name>A0A8H6XRK8_9AGAR</name>
<reference evidence="1" key="1">
    <citation type="submission" date="2020-05" db="EMBL/GenBank/DDBJ databases">
        <title>Mycena genomes resolve the evolution of fungal bioluminescence.</title>
        <authorList>
            <person name="Tsai I.J."/>
        </authorList>
    </citation>
    <scope>NUCLEOTIDE SEQUENCE</scope>
    <source>
        <strain evidence="1">160909Yilan</strain>
    </source>
</reference>
<keyword evidence="1" id="KW-0430">Lectin</keyword>
<comment type="caution">
    <text evidence="1">The sequence shown here is derived from an EMBL/GenBank/DDBJ whole genome shotgun (WGS) entry which is preliminary data.</text>
</comment>
<dbReference type="GO" id="GO:0030246">
    <property type="term" value="F:carbohydrate binding"/>
    <property type="evidence" value="ECO:0007669"/>
    <property type="project" value="UniProtKB-KW"/>
</dbReference>
<dbReference type="Pfam" id="PF07367">
    <property type="entry name" value="FB_lectin"/>
    <property type="match status" value="1"/>
</dbReference>